<feature type="non-terminal residue" evidence="2">
    <location>
        <position position="54"/>
    </location>
</feature>
<keyword evidence="3" id="KW-1185">Reference proteome</keyword>
<gene>
    <name evidence="2" type="ORF">FRX31_002019</name>
</gene>
<protein>
    <submittedName>
        <fullName evidence="2">Uncharacterized protein</fullName>
    </submittedName>
</protein>
<evidence type="ECO:0000313" key="2">
    <source>
        <dbReference type="EMBL" id="KAF5208394.1"/>
    </source>
</evidence>
<name>A0A7J6XF83_THATH</name>
<dbReference type="AlphaFoldDB" id="A0A7J6XF83"/>
<feature type="compositionally biased region" description="Basic and acidic residues" evidence="1">
    <location>
        <begin position="35"/>
        <end position="54"/>
    </location>
</feature>
<accession>A0A7J6XF83</accession>
<comment type="caution">
    <text evidence="2">The sequence shown here is derived from an EMBL/GenBank/DDBJ whole genome shotgun (WGS) entry which is preliminary data.</text>
</comment>
<proteinExistence type="predicted"/>
<organism evidence="2 3">
    <name type="scientific">Thalictrum thalictroides</name>
    <name type="common">Rue-anemone</name>
    <name type="synonym">Anemone thalictroides</name>
    <dbReference type="NCBI Taxonomy" id="46969"/>
    <lineage>
        <taxon>Eukaryota</taxon>
        <taxon>Viridiplantae</taxon>
        <taxon>Streptophyta</taxon>
        <taxon>Embryophyta</taxon>
        <taxon>Tracheophyta</taxon>
        <taxon>Spermatophyta</taxon>
        <taxon>Magnoliopsida</taxon>
        <taxon>Ranunculales</taxon>
        <taxon>Ranunculaceae</taxon>
        <taxon>Thalictroideae</taxon>
        <taxon>Thalictrum</taxon>
    </lineage>
</organism>
<reference evidence="2 3" key="1">
    <citation type="submission" date="2020-06" db="EMBL/GenBank/DDBJ databases">
        <title>Transcriptomic and genomic resources for Thalictrum thalictroides and T. hernandezii: Facilitating candidate gene discovery in an emerging model plant lineage.</title>
        <authorList>
            <person name="Arias T."/>
            <person name="Riano-Pachon D.M."/>
            <person name="Di Stilio V.S."/>
        </authorList>
    </citation>
    <scope>NUCLEOTIDE SEQUENCE [LARGE SCALE GENOMIC DNA]</scope>
    <source>
        <strain evidence="3">cv. WT478/WT964</strain>
        <tissue evidence="2">Leaves</tissue>
    </source>
</reference>
<evidence type="ECO:0000256" key="1">
    <source>
        <dbReference type="SAM" id="MobiDB-lite"/>
    </source>
</evidence>
<dbReference type="Proteomes" id="UP000554482">
    <property type="component" value="Unassembled WGS sequence"/>
</dbReference>
<dbReference type="EMBL" id="JABWDY010000066">
    <property type="protein sequence ID" value="KAF5208394.1"/>
    <property type="molecule type" value="Genomic_DNA"/>
</dbReference>
<feature type="region of interest" description="Disordered" evidence="1">
    <location>
        <begin position="30"/>
        <end position="54"/>
    </location>
</feature>
<evidence type="ECO:0000313" key="3">
    <source>
        <dbReference type="Proteomes" id="UP000554482"/>
    </source>
</evidence>
<sequence>MEKEYWKFELPADMIGIENELKKNRLKPATNSAERMAKAHQVYDIKPRSHANEK</sequence>